<evidence type="ECO:0008006" key="4">
    <source>
        <dbReference type="Google" id="ProtNLM"/>
    </source>
</evidence>
<accession>A0ABX9K6J2</accession>
<evidence type="ECO:0000313" key="3">
    <source>
        <dbReference type="Proteomes" id="UP000256345"/>
    </source>
</evidence>
<gene>
    <name evidence="2" type="ORF">ATI61_103390</name>
</gene>
<dbReference type="EMBL" id="QUMU01000003">
    <property type="protein sequence ID" value="REG34490.1"/>
    <property type="molecule type" value="Genomic_DNA"/>
</dbReference>
<feature type="region of interest" description="Disordered" evidence="1">
    <location>
        <begin position="1"/>
        <end position="27"/>
    </location>
</feature>
<organism evidence="2 3">
    <name type="scientific">Archangium gephyra</name>
    <dbReference type="NCBI Taxonomy" id="48"/>
    <lineage>
        <taxon>Bacteria</taxon>
        <taxon>Pseudomonadati</taxon>
        <taxon>Myxococcota</taxon>
        <taxon>Myxococcia</taxon>
        <taxon>Myxococcales</taxon>
        <taxon>Cystobacterineae</taxon>
        <taxon>Archangiaceae</taxon>
        <taxon>Archangium</taxon>
    </lineage>
</organism>
<name>A0ABX9K6J2_9BACT</name>
<sequence>MEGEEFEGGESTVAPAKEHNAPDFSDPDAFEFVETRDVHAQALLGDLGNAIGSPVATYSAISTTSNQWSVSCNFGGSRDISYVWTAPATGSYTFSTIGSNFDTVLQIRNYRNASEILGCNDDYHTTEQSRLVFDSLPKGTALLIIIEAYDGSSTNQYGNYARLNIYKN</sequence>
<evidence type="ECO:0000313" key="2">
    <source>
        <dbReference type="EMBL" id="REG34490.1"/>
    </source>
</evidence>
<dbReference type="Proteomes" id="UP000256345">
    <property type="component" value="Unassembled WGS sequence"/>
</dbReference>
<evidence type="ECO:0000256" key="1">
    <source>
        <dbReference type="SAM" id="MobiDB-lite"/>
    </source>
</evidence>
<comment type="caution">
    <text evidence="2">The sequence shown here is derived from an EMBL/GenBank/DDBJ whole genome shotgun (WGS) entry which is preliminary data.</text>
</comment>
<reference evidence="2 3" key="1">
    <citation type="submission" date="2018-08" db="EMBL/GenBank/DDBJ databases">
        <title>Genomic Encyclopedia of Archaeal and Bacterial Type Strains, Phase II (KMG-II): from individual species to whole genera.</title>
        <authorList>
            <person name="Goeker M."/>
        </authorList>
    </citation>
    <scope>NUCLEOTIDE SEQUENCE [LARGE SCALE GENOMIC DNA]</scope>
    <source>
        <strain evidence="2 3">DSM 2261</strain>
    </source>
</reference>
<keyword evidence="3" id="KW-1185">Reference proteome</keyword>
<protein>
    <recommendedName>
        <fullName evidence="4">C1q domain-containing protein</fullName>
    </recommendedName>
</protein>
<proteinExistence type="predicted"/>